<dbReference type="PROSITE" id="PS51304">
    <property type="entry name" value="GALECTIN"/>
    <property type="match status" value="1"/>
</dbReference>
<dbReference type="EMBL" id="GIFK01005337">
    <property type="protein sequence ID" value="NBJ63040.1"/>
    <property type="molecule type" value="Transcribed_RNA"/>
</dbReference>
<evidence type="ECO:0000256" key="3">
    <source>
        <dbReference type="ARBA" id="ARBA00022737"/>
    </source>
</evidence>
<feature type="region of interest" description="Disordered" evidence="4">
    <location>
        <begin position="391"/>
        <end position="464"/>
    </location>
</feature>
<evidence type="ECO:0000313" key="6">
    <source>
        <dbReference type="EMBL" id="NBJ63040.1"/>
    </source>
</evidence>
<dbReference type="SMART" id="SM00908">
    <property type="entry name" value="Gal-bind_lectin"/>
    <property type="match status" value="1"/>
</dbReference>
<evidence type="ECO:0000256" key="1">
    <source>
        <dbReference type="ARBA" id="ARBA00005966"/>
    </source>
</evidence>
<dbReference type="InterPro" id="IPR006614">
    <property type="entry name" value="Peroxin/Ferlin"/>
</dbReference>
<dbReference type="InterPro" id="IPR006624">
    <property type="entry name" value="Beta-propeller_rpt_TECPR"/>
</dbReference>
<sequence length="1333" mass="148382">MPSTLLFANNNEGRVYALSTGNSAWREFLYLGLEFKKVSAVPHFMWSIGGDRQVYVHVHGLDIPIRVKEEAFENERWLPLEGFSSRLLPTDRYNFSNIDGTVNRAIDRIRLPSMAWQWEGDWHLDCSLDGQPLDHDAWTYAIDFPAKFQVKKNWNSCVRRRKWVRFRRYSAMNSWCAVAPLHKDPTQEPFIDVAIGGHMVSGASLGTLLVWAITAHGRVMFRSGVSTSSPEGLRWTAISTPSGTEVSQISVGPTGLVWASLYCGRAIVRTGVTKDSLTGESWLEVKPPGSGLKIVQVSVGTNSVWCVTNDNHVWFRRGVKGETAGFSEDAAIGSGWVEMVGNISSVSVASNNQVFAVGSEDRALYFRSGVSPSDPTGKKWRAIQCPMQLSRTSSMASLTSRRSGSGSPGSKHRSLSSLLRGQHQPESMILSEENEETSRSAPTVNPRHKPELWQRPAESPPSVAGSLTTAAARQAAREEEALCEKMQNVAASAPVAEIFEISGRHFETPLRNPRAWSPVRSVGSMVGTEAHPESDSVVFDAENSRDSGVFGEEDDHGGSQYWAECDIIWTGCSAGAVTVDPQLLPNWFNDTLSCSNQTELNQPWRLRILEDLKGRLADTEDLDMDKYQMAIEMSSWVKSGEARVAKSHGAFEDCLIELEWVNASGSSGLDSGTLTILNPDGVTTKMQFSLSEITCVMCQSEPGCPRLVIHAPRLLLGSSLIRLQFSGDTDMEDWLSHLTSVCCQINEVQGRPSDSCVWINTNLGDVFVFDPSSLKTLQYKEEKGVYVQEIDLSATETPYHVPLANGITPGTEMEVFGCVYDDADHIRFDLQCHPTVKVRHKVESQRHVLMHLNPRFNEKEIILNSMENSQWTTEIRDSRMVFTQGGEFKLTIRCETVGYRIFVDDREFLLFKHRGSPEAISSLFVSGRIKLFRVVYQSVSPIVPLRDVFWRQMGGHLRRVESCSAGVTWGIGYDGTAWVYTGGWGGAFLKGLETSTTGINSMIDTHKLYIYENQRWNPLSGYTSTGLPTDRHMWSDVTGKHKRSKEHTKLLSMHWQWISDWLVDFSTPGGVDREGWQYAVDFPATYHGKKQFTDYVRRRRWFRKCRLTASGPWHEVGNAKIVDVALQPFIPQTDDSVSSIDVLICVWAVAPNGDVLYRHGVSQSNAAGSSWEHVASEQPLVSITCTPDGKVWAIGRNGSAFYRYGVTREKPLGENWQVIEPPQGATLKQIRAGNVGVWCLDSMGRLSVRREITSTFPEGSHWQLLNNVPNDPPHGEGSNVGFRSVSVSNQVWAVSNTGFVCRRCGITQVNPAGTGWNLGILGNFQHISINGLE</sequence>
<dbReference type="SMART" id="SM00694">
    <property type="entry name" value="DysFC"/>
    <property type="match status" value="2"/>
</dbReference>
<feature type="domain" description="Galectin" evidence="5">
    <location>
        <begin position="799"/>
        <end position="937"/>
    </location>
</feature>
<organism evidence="6">
    <name type="scientific">Phlebotomus kandelakii</name>
    <dbReference type="NCBI Taxonomy" id="1109342"/>
    <lineage>
        <taxon>Eukaryota</taxon>
        <taxon>Metazoa</taxon>
        <taxon>Ecdysozoa</taxon>
        <taxon>Arthropoda</taxon>
        <taxon>Hexapoda</taxon>
        <taxon>Insecta</taxon>
        <taxon>Pterygota</taxon>
        <taxon>Neoptera</taxon>
        <taxon>Endopterygota</taxon>
        <taxon>Diptera</taxon>
        <taxon>Nematocera</taxon>
        <taxon>Psychodoidea</taxon>
        <taxon>Psychodidae</taxon>
        <taxon>Phlebotomus</taxon>
        <taxon>Larroussius</taxon>
    </lineage>
</organism>
<dbReference type="Pfam" id="PF06398">
    <property type="entry name" value="Pex24p"/>
    <property type="match status" value="2"/>
</dbReference>
<comment type="similarity">
    <text evidence="1">Belongs to the TECPR1 family.</text>
</comment>
<evidence type="ECO:0000256" key="2">
    <source>
        <dbReference type="ARBA" id="ARBA00022734"/>
    </source>
</evidence>
<dbReference type="InterPro" id="IPR013320">
    <property type="entry name" value="ConA-like_dom_sf"/>
</dbReference>
<dbReference type="GO" id="GO:0098588">
    <property type="term" value="C:bounding membrane of organelle"/>
    <property type="evidence" value="ECO:0007669"/>
    <property type="project" value="UniProtKB-ARBA"/>
</dbReference>
<dbReference type="InterPro" id="IPR051513">
    <property type="entry name" value="Tectonin_beta-prop"/>
</dbReference>
<keyword evidence="2" id="KW-0430">Lectin</keyword>
<dbReference type="Pfam" id="PF06462">
    <property type="entry name" value="Hyd_WA"/>
    <property type="match status" value="6"/>
</dbReference>
<name>A0A6B2ENF2_9DIPT</name>
<feature type="compositionally biased region" description="Low complexity" evidence="4">
    <location>
        <begin position="397"/>
        <end position="409"/>
    </location>
</feature>
<dbReference type="SUPFAM" id="SSF49899">
    <property type="entry name" value="Concanavalin A-like lectins/glucanases"/>
    <property type="match status" value="1"/>
</dbReference>
<evidence type="ECO:0000256" key="4">
    <source>
        <dbReference type="SAM" id="MobiDB-lite"/>
    </source>
</evidence>
<dbReference type="InterPro" id="IPR010482">
    <property type="entry name" value="TECPR1-like_DysF"/>
</dbReference>
<dbReference type="GO" id="GO:0005737">
    <property type="term" value="C:cytoplasm"/>
    <property type="evidence" value="ECO:0007669"/>
    <property type="project" value="UniProtKB-ARBA"/>
</dbReference>
<dbReference type="PANTHER" id="PTHR23250">
    <property type="entry name" value="DYSFERLIN-RELATED"/>
    <property type="match status" value="1"/>
</dbReference>
<dbReference type="SMART" id="SM00706">
    <property type="entry name" value="TECPR"/>
    <property type="match status" value="10"/>
</dbReference>
<dbReference type="GO" id="GO:0030246">
    <property type="term" value="F:carbohydrate binding"/>
    <property type="evidence" value="ECO:0007669"/>
    <property type="project" value="UniProtKB-KW"/>
</dbReference>
<accession>A0A6B2ENF2</accession>
<dbReference type="PANTHER" id="PTHR23250:SF1">
    <property type="entry name" value="TECTONIN BETA-PROPELLER REPEAT-CONTAINING PROTEIN 1"/>
    <property type="match status" value="1"/>
</dbReference>
<dbReference type="SMART" id="SM00693">
    <property type="entry name" value="DysFN"/>
    <property type="match status" value="2"/>
</dbReference>
<dbReference type="SMART" id="SM00276">
    <property type="entry name" value="GLECT"/>
    <property type="match status" value="1"/>
</dbReference>
<evidence type="ECO:0000259" key="5">
    <source>
        <dbReference type="PROSITE" id="PS51304"/>
    </source>
</evidence>
<dbReference type="CDD" id="cd00070">
    <property type="entry name" value="GLECT"/>
    <property type="match status" value="1"/>
</dbReference>
<dbReference type="InterPro" id="IPR001079">
    <property type="entry name" value="Galectin_CRD"/>
</dbReference>
<proteinExistence type="inferred from homology"/>
<reference evidence="6" key="1">
    <citation type="submission" date="2019-10" db="EMBL/GenBank/DDBJ databases">
        <title>Short sand fly seasons in Tbilisi, Georgia, hinder development of host immunity to saliva of the visceral leishmaniasis vector Phlebotomus kandelakii.</title>
        <authorList>
            <person name="Oliveira F."/>
            <person name="Giorgobiani E."/>
            <person name="Guimaraes-Costa A.B."/>
            <person name="Abdeladhim M."/>
            <person name="Oristian J."/>
            <person name="Tskhvaradze L."/>
            <person name="Tsertsvadze N."/>
            <person name="Zakalashvili M."/>
            <person name="Valenzuela J.G."/>
            <person name="Kamhawi S."/>
        </authorList>
    </citation>
    <scope>NUCLEOTIDE SEQUENCE</scope>
    <source>
        <strain evidence="6">Wild-capture in Tbilisi</strain>
        <tissue evidence="6">Salivary glands</tissue>
    </source>
</reference>
<dbReference type="Gene3D" id="2.60.120.200">
    <property type="match status" value="1"/>
</dbReference>
<dbReference type="Pfam" id="PF19193">
    <property type="entry name" value="Tectonin"/>
    <property type="match status" value="1"/>
</dbReference>
<protein>
    <recommendedName>
        <fullName evidence="5">Galectin domain-containing protein</fullName>
    </recommendedName>
</protein>
<keyword evidence="3" id="KW-0677">Repeat</keyword>
<dbReference type="Pfam" id="PF00337">
    <property type="entry name" value="Gal-bind_lectin"/>
    <property type="match status" value="1"/>
</dbReference>